<keyword evidence="5" id="KW-0326">Glycosidase</keyword>
<dbReference type="AlphaFoldDB" id="A0A8J7MGN6"/>
<keyword evidence="9" id="KW-1185">Reference proteome</keyword>
<dbReference type="InterPro" id="IPR000683">
    <property type="entry name" value="Gfo/Idh/MocA-like_OxRdtase_N"/>
</dbReference>
<dbReference type="Pfam" id="PF01408">
    <property type="entry name" value="GFO_IDH_MocA"/>
    <property type="match status" value="1"/>
</dbReference>
<organism evidence="8 9">
    <name type="scientific">Persicirhabdus sediminis</name>
    <dbReference type="NCBI Taxonomy" id="454144"/>
    <lineage>
        <taxon>Bacteria</taxon>
        <taxon>Pseudomonadati</taxon>
        <taxon>Verrucomicrobiota</taxon>
        <taxon>Verrucomicrobiia</taxon>
        <taxon>Verrucomicrobiales</taxon>
        <taxon>Verrucomicrobiaceae</taxon>
        <taxon>Persicirhabdus</taxon>
    </lineage>
</organism>
<dbReference type="InterPro" id="IPR050463">
    <property type="entry name" value="Gfo/Idh/MocA_oxidrdct_glycsds"/>
</dbReference>
<evidence type="ECO:0000256" key="3">
    <source>
        <dbReference type="ARBA" id="ARBA00022801"/>
    </source>
</evidence>
<reference evidence="8" key="1">
    <citation type="submission" date="2021-01" db="EMBL/GenBank/DDBJ databases">
        <title>Modified the classification status of verrucomicrobia.</title>
        <authorList>
            <person name="Feng X."/>
        </authorList>
    </citation>
    <scope>NUCLEOTIDE SEQUENCE</scope>
    <source>
        <strain evidence="8">_KCTC 22039</strain>
    </source>
</reference>
<dbReference type="InterPro" id="IPR049303">
    <property type="entry name" value="Glyco_hydro_109_C"/>
</dbReference>
<protein>
    <submittedName>
        <fullName evidence="8">Gfo/Idh/MocA family oxidoreductase</fullName>
    </submittedName>
</protein>
<proteinExistence type="inferred from homology"/>
<name>A0A8J7MGN6_9BACT</name>
<keyword evidence="4" id="KW-0520">NAD</keyword>
<keyword evidence="3" id="KW-0378">Hydrolase</keyword>
<accession>A0A8J7MGN6</accession>
<dbReference type="Gene3D" id="3.40.50.720">
    <property type="entry name" value="NAD(P)-binding Rossmann-like Domain"/>
    <property type="match status" value="1"/>
</dbReference>
<feature type="domain" description="Glycosyl hydrolase 109 C-terminal" evidence="7">
    <location>
        <begin position="197"/>
        <end position="352"/>
    </location>
</feature>
<sequence length="483" mass="54016">MSSSRRQFIKLLSGLGAAVGSANILNAQNKAAEAPAPAAGSIYMGDFAAPKLSTIKVAIIGCGARASLHCRTLASYQGTEIVGVCDIYPDLVEKRLELIKKSAKDDSRHSNIKVYHGDKHAYKKMLAETKPDLVYIITPWQWHAPMAIDAMNAGAHACVEVPLCTTIEEAWRIIDTSEKTQRHCMMLENCNYGREELMYLNLCRQGVLGQLLHGEAAYIHDLRHQMASIDRGRGTGFWRTPEWASKSGNLYPTHGLGPVAQYMNLARGEDNFRRLVSYSSPGLNHELYVKERFPAESKLNQIDFTPSGDINTSIIKTELGRTVMVQWDESSPRPYSRHNLIQGTRGTAAGYPSRIALDYGEGEGLAEKIFNMLPKKRNRTNFHSWCTDINAFYEVYDHPLYKRTLHHAKEMGGHGGMDAIMNFRVVECLLNGEPLDQNVYEGCYWSAVAPLSIKSVKEDGMPQDFPDFTRGRWKETKPLGIVS</sequence>
<dbReference type="GO" id="GO:0000166">
    <property type="term" value="F:nucleotide binding"/>
    <property type="evidence" value="ECO:0007669"/>
    <property type="project" value="InterPro"/>
</dbReference>
<evidence type="ECO:0000256" key="2">
    <source>
        <dbReference type="ARBA" id="ARBA00009329"/>
    </source>
</evidence>
<dbReference type="PROSITE" id="PS51318">
    <property type="entry name" value="TAT"/>
    <property type="match status" value="1"/>
</dbReference>
<dbReference type="EMBL" id="JAENIM010000046">
    <property type="protein sequence ID" value="MBK1792557.1"/>
    <property type="molecule type" value="Genomic_DNA"/>
</dbReference>
<dbReference type="GO" id="GO:0016798">
    <property type="term" value="F:hydrolase activity, acting on glycosyl bonds"/>
    <property type="evidence" value="ECO:0007669"/>
    <property type="project" value="UniProtKB-KW"/>
</dbReference>
<dbReference type="PANTHER" id="PTHR43818">
    <property type="entry name" value="BCDNA.GH03377"/>
    <property type="match status" value="1"/>
</dbReference>
<evidence type="ECO:0000256" key="5">
    <source>
        <dbReference type="ARBA" id="ARBA00023295"/>
    </source>
</evidence>
<dbReference type="InterPro" id="IPR006311">
    <property type="entry name" value="TAT_signal"/>
</dbReference>
<evidence type="ECO:0000259" key="7">
    <source>
        <dbReference type="Pfam" id="PF21252"/>
    </source>
</evidence>
<dbReference type="RefSeq" id="WP_200312571.1">
    <property type="nucleotide sequence ID" value="NZ_JAENIM010000046.1"/>
</dbReference>
<gene>
    <name evidence="8" type="ORF">JIN82_15435</name>
</gene>
<comment type="caution">
    <text evidence="8">The sequence shown here is derived from an EMBL/GenBank/DDBJ whole genome shotgun (WGS) entry which is preliminary data.</text>
</comment>
<dbReference type="Gene3D" id="3.30.360.10">
    <property type="entry name" value="Dihydrodipicolinate Reductase, domain 2"/>
    <property type="match status" value="1"/>
</dbReference>
<dbReference type="Proteomes" id="UP000624703">
    <property type="component" value="Unassembled WGS sequence"/>
</dbReference>
<dbReference type="InterPro" id="IPR036291">
    <property type="entry name" value="NAD(P)-bd_dom_sf"/>
</dbReference>
<evidence type="ECO:0000313" key="9">
    <source>
        <dbReference type="Proteomes" id="UP000624703"/>
    </source>
</evidence>
<dbReference type="Pfam" id="PF21252">
    <property type="entry name" value="Glyco_hydro_109_C"/>
    <property type="match status" value="1"/>
</dbReference>
<dbReference type="SUPFAM" id="SSF51735">
    <property type="entry name" value="NAD(P)-binding Rossmann-fold domains"/>
    <property type="match status" value="1"/>
</dbReference>
<evidence type="ECO:0000256" key="4">
    <source>
        <dbReference type="ARBA" id="ARBA00023027"/>
    </source>
</evidence>
<feature type="domain" description="Gfo/Idh/MocA-like oxidoreductase N-terminal" evidence="6">
    <location>
        <begin position="55"/>
        <end position="186"/>
    </location>
</feature>
<comment type="similarity">
    <text evidence="2">Belongs to the Gfo/Idh/MocA family. Glycosyl hydrolase 109 subfamily.</text>
</comment>
<evidence type="ECO:0000256" key="1">
    <source>
        <dbReference type="ARBA" id="ARBA00001911"/>
    </source>
</evidence>
<evidence type="ECO:0000259" key="6">
    <source>
        <dbReference type="Pfam" id="PF01408"/>
    </source>
</evidence>
<dbReference type="PANTHER" id="PTHR43818:SF1">
    <property type="entry name" value="GLYCOSYL HYDROLASE FAMILY 109 PROTEIN"/>
    <property type="match status" value="1"/>
</dbReference>
<comment type="cofactor">
    <cofactor evidence="1">
        <name>NAD(+)</name>
        <dbReference type="ChEBI" id="CHEBI:57540"/>
    </cofactor>
</comment>
<evidence type="ECO:0000313" key="8">
    <source>
        <dbReference type="EMBL" id="MBK1792557.1"/>
    </source>
</evidence>